<name>A0A9D1NGA6_9FIRM</name>
<organism evidence="1 2">
    <name type="scientific">Candidatus Aphodoplasma excrementigallinarum</name>
    <dbReference type="NCBI Taxonomy" id="2840673"/>
    <lineage>
        <taxon>Bacteria</taxon>
        <taxon>Bacillati</taxon>
        <taxon>Bacillota</taxon>
        <taxon>Clostridia</taxon>
        <taxon>Eubacteriales</taxon>
        <taxon>Candidatus Aphodoplasma</taxon>
    </lineage>
</organism>
<dbReference type="Proteomes" id="UP000886743">
    <property type="component" value="Unassembled WGS sequence"/>
</dbReference>
<accession>A0A9D1NGA6</accession>
<evidence type="ECO:0000313" key="2">
    <source>
        <dbReference type="Proteomes" id="UP000886743"/>
    </source>
</evidence>
<sequence>MNEEENIITLYDEDNNPVDFEHLDTFELDDNVYIVLLEILDDGRENDEVVIFRLEADDDGEDLLTVIEDEAELDAAFAEFERRLEDLEEPEE</sequence>
<gene>
    <name evidence="1" type="ORF">IAC74_00080</name>
</gene>
<evidence type="ECO:0000313" key="1">
    <source>
        <dbReference type="EMBL" id="HIV01938.1"/>
    </source>
</evidence>
<dbReference type="AlphaFoldDB" id="A0A9D1NGA6"/>
<proteinExistence type="predicted"/>
<dbReference type="Pfam" id="PF06949">
    <property type="entry name" value="DUF1292"/>
    <property type="match status" value="1"/>
</dbReference>
<protein>
    <submittedName>
        <fullName evidence="1">DUF1292 domain-containing protein</fullName>
    </submittedName>
</protein>
<reference evidence="1" key="2">
    <citation type="journal article" date="2021" name="PeerJ">
        <title>Extensive microbial diversity within the chicken gut microbiome revealed by metagenomics and culture.</title>
        <authorList>
            <person name="Gilroy R."/>
            <person name="Ravi A."/>
            <person name="Getino M."/>
            <person name="Pursley I."/>
            <person name="Horton D.L."/>
            <person name="Alikhan N.F."/>
            <person name="Baker D."/>
            <person name="Gharbi K."/>
            <person name="Hall N."/>
            <person name="Watson M."/>
            <person name="Adriaenssens E.M."/>
            <person name="Foster-Nyarko E."/>
            <person name="Jarju S."/>
            <person name="Secka A."/>
            <person name="Antonio M."/>
            <person name="Oren A."/>
            <person name="Chaudhuri R.R."/>
            <person name="La Ragione R."/>
            <person name="Hildebrand F."/>
            <person name="Pallen M.J."/>
        </authorList>
    </citation>
    <scope>NUCLEOTIDE SEQUENCE</scope>
    <source>
        <strain evidence="1">4920</strain>
    </source>
</reference>
<reference evidence="1" key="1">
    <citation type="submission" date="2020-10" db="EMBL/GenBank/DDBJ databases">
        <authorList>
            <person name="Gilroy R."/>
        </authorList>
    </citation>
    <scope>NUCLEOTIDE SEQUENCE</scope>
    <source>
        <strain evidence="1">4920</strain>
    </source>
</reference>
<comment type="caution">
    <text evidence="1">The sequence shown here is derived from an EMBL/GenBank/DDBJ whole genome shotgun (WGS) entry which is preliminary data.</text>
</comment>
<dbReference type="EMBL" id="DVOF01000003">
    <property type="protein sequence ID" value="HIV01938.1"/>
    <property type="molecule type" value="Genomic_DNA"/>
</dbReference>
<dbReference type="InterPro" id="IPR009711">
    <property type="entry name" value="UPF0473"/>
</dbReference>